<evidence type="ECO:0000313" key="9">
    <source>
        <dbReference type="Proteomes" id="UP000005239"/>
    </source>
</evidence>
<feature type="region of interest" description="Disordered" evidence="6">
    <location>
        <begin position="30"/>
        <end position="85"/>
    </location>
</feature>
<keyword evidence="5" id="KW-0539">Nucleus</keyword>
<evidence type="ECO:0000256" key="6">
    <source>
        <dbReference type="SAM" id="MobiDB-lite"/>
    </source>
</evidence>
<dbReference type="Proteomes" id="UP000005239">
    <property type="component" value="Unassembled WGS sequence"/>
</dbReference>
<feature type="compositionally biased region" description="Pro residues" evidence="6">
    <location>
        <begin position="30"/>
        <end position="41"/>
    </location>
</feature>
<keyword evidence="2" id="KW-0805">Transcription regulation</keyword>
<keyword evidence="4" id="KW-0804">Transcription</keyword>
<dbReference type="PANTHER" id="PTHR11988">
    <property type="entry name" value="THYROTROPH EMBRYONIC FACTOR RELATED"/>
    <property type="match status" value="1"/>
</dbReference>
<accession>A0A2A6BAJ0</accession>
<evidence type="ECO:0000256" key="3">
    <source>
        <dbReference type="ARBA" id="ARBA00023125"/>
    </source>
</evidence>
<keyword evidence="3" id="KW-0238">DNA-binding</keyword>
<evidence type="ECO:0000256" key="2">
    <source>
        <dbReference type="ARBA" id="ARBA00023015"/>
    </source>
</evidence>
<evidence type="ECO:0000313" key="8">
    <source>
        <dbReference type="EnsemblMetazoa" id="PPA19931.1"/>
    </source>
</evidence>
<dbReference type="InterPro" id="IPR046347">
    <property type="entry name" value="bZIP_sf"/>
</dbReference>
<dbReference type="InterPro" id="IPR004827">
    <property type="entry name" value="bZIP"/>
</dbReference>
<keyword evidence="7" id="KW-1133">Transmembrane helix</keyword>
<dbReference type="Pfam" id="PF07716">
    <property type="entry name" value="bZIP_2"/>
    <property type="match status" value="1"/>
</dbReference>
<dbReference type="GO" id="GO:0000981">
    <property type="term" value="F:DNA-binding transcription factor activity, RNA polymerase II-specific"/>
    <property type="evidence" value="ECO:0000318"/>
    <property type="project" value="GO_Central"/>
</dbReference>
<dbReference type="Gene3D" id="1.20.5.170">
    <property type="match status" value="1"/>
</dbReference>
<evidence type="ECO:0000256" key="5">
    <source>
        <dbReference type="ARBA" id="ARBA00023242"/>
    </source>
</evidence>
<keyword evidence="7" id="KW-0812">Transmembrane</keyword>
<name>A0A2A6BAJ0_PRIPA</name>
<keyword evidence="7" id="KW-0472">Membrane</keyword>
<comment type="subcellular location">
    <subcellularLocation>
        <location evidence="1">Nucleus</location>
    </subcellularLocation>
</comment>
<dbReference type="AlphaFoldDB" id="A0A2A6BAJ0"/>
<proteinExistence type="predicted"/>
<dbReference type="GO" id="GO:0000978">
    <property type="term" value="F:RNA polymerase II cis-regulatory region sequence-specific DNA binding"/>
    <property type="evidence" value="ECO:0000318"/>
    <property type="project" value="GO_Central"/>
</dbReference>
<protein>
    <submittedName>
        <fullName evidence="8">BZIP domain-containing protein</fullName>
    </submittedName>
</protein>
<evidence type="ECO:0000256" key="7">
    <source>
        <dbReference type="SAM" id="Phobius"/>
    </source>
</evidence>
<gene>
    <name evidence="8" type="primary">WBGene00109485</name>
</gene>
<reference evidence="8" key="2">
    <citation type="submission" date="2022-06" db="UniProtKB">
        <authorList>
            <consortium name="EnsemblMetazoa"/>
        </authorList>
    </citation>
    <scope>IDENTIFICATION</scope>
    <source>
        <strain evidence="8">PS312</strain>
    </source>
</reference>
<organism evidence="8 9">
    <name type="scientific">Pristionchus pacificus</name>
    <name type="common">Parasitic nematode worm</name>
    <dbReference type="NCBI Taxonomy" id="54126"/>
    <lineage>
        <taxon>Eukaryota</taxon>
        <taxon>Metazoa</taxon>
        <taxon>Ecdysozoa</taxon>
        <taxon>Nematoda</taxon>
        <taxon>Chromadorea</taxon>
        <taxon>Rhabditida</taxon>
        <taxon>Rhabditina</taxon>
        <taxon>Diplogasteromorpha</taxon>
        <taxon>Diplogasteroidea</taxon>
        <taxon>Neodiplogasteridae</taxon>
        <taxon>Pristionchus</taxon>
    </lineage>
</organism>
<feature type="compositionally biased region" description="Polar residues" evidence="6">
    <location>
        <begin position="42"/>
        <end position="55"/>
    </location>
</feature>
<dbReference type="SUPFAM" id="SSF57959">
    <property type="entry name" value="Leucine zipper domain"/>
    <property type="match status" value="1"/>
</dbReference>
<dbReference type="PANTHER" id="PTHR11988:SF56">
    <property type="entry name" value="TRANSCRIPTION FACTOR CES-2"/>
    <property type="match status" value="1"/>
</dbReference>
<dbReference type="GO" id="GO:0005634">
    <property type="term" value="C:nucleus"/>
    <property type="evidence" value="ECO:0000318"/>
    <property type="project" value="GO_Central"/>
</dbReference>
<evidence type="ECO:0000256" key="4">
    <source>
        <dbReference type="ARBA" id="ARBA00023163"/>
    </source>
</evidence>
<accession>A0A8R1UEU7</accession>
<dbReference type="InterPro" id="IPR040223">
    <property type="entry name" value="PAR_bZIP"/>
</dbReference>
<reference evidence="9" key="1">
    <citation type="journal article" date="2008" name="Nat. Genet.">
        <title>The Pristionchus pacificus genome provides a unique perspective on nematode lifestyle and parasitism.</title>
        <authorList>
            <person name="Dieterich C."/>
            <person name="Clifton S.W."/>
            <person name="Schuster L.N."/>
            <person name="Chinwalla A."/>
            <person name="Delehaunty K."/>
            <person name="Dinkelacker I."/>
            <person name="Fulton L."/>
            <person name="Fulton R."/>
            <person name="Godfrey J."/>
            <person name="Minx P."/>
            <person name="Mitreva M."/>
            <person name="Roeseler W."/>
            <person name="Tian H."/>
            <person name="Witte H."/>
            <person name="Yang S.P."/>
            <person name="Wilson R.K."/>
            <person name="Sommer R.J."/>
        </authorList>
    </citation>
    <scope>NUCLEOTIDE SEQUENCE [LARGE SCALE GENOMIC DNA]</scope>
    <source>
        <strain evidence="9">PS312</strain>
    </source>
</reference>
<feature type="transmembrane region" description="Helical" evidence="7">
    <location>
        <begin position="92"/>
        <end position="118"/>
    </location>
</feature>
<evidence type="ECO:0000256" key="1">
    <source>
        <dbReference type="ARBA" id="ARBA00004123"/>
    </source>
</evidence>
<dbReference type="EnsemblMetazoa" id="PPA19931.1">
    <property type="protein sequence ID" value="PPA19931.1"/>
    <property type="gene ID" value="WBGene00109485"/>
</dbReference>
<sequence length="221" mass="25057">MEHVMLTNPAYFDPQAPFYPIPGGFPPGFPGGPMPFFPPTPTSSNMQFPDTTVKSGSEFGDTPPSSGSSSNTRKRNFKSPEDEKRFRVSHRILHSTALLIFLSNKSSLYIIDCLIYLVDQYRMKRARNNEAAKKSRKSRKEKETGLMEENNLLKQELTNLRAHYEQQLMLKDHEINRLQGQLASYSIPFQSNQENVDPLGMGDAKSTVFQAFSNSMNLNSR</sequence>
<keyword evidence="9" id="KW-1185">Reference proteome</keyword>
<dbReference type="GO" id="GO:0006357">
    <property type="term" value="P:regulation of transcription by RNA polymerase II"/>
    <property type="evidence" value="ECO:0000318"/>
    <property type="project" value="GO_Central"/>
</dbReference>